<dbReference type="Gene3D" id="3.40.50.1000">
    <property type="entry name" value="HAD superfamily/HAD-like"/>
    <property type="match status" value="1"/>
</dbReference>
<evidence type="ECO:0000313" key="1">
    <source>
        <dbReference type="Proteomes" id="UP000025227"/>
    </source>
</evidence>
<dbReference type="InterPro" id="IPR050155">
    <property type="entry name" value="HAD-like_hydrolase_sf"/>
</dbReference>
<sequence>MTVANEVKLVIFDKDGTLVDFHRMWLPWAANTVKLLERATGRPVGPAVYKTLGVDPIQGKVSMGALAEKTLTGIRADVSVTLQQFGISAKDADSIVERGVPEASPGETAPTCDLPKLFRELRALGCKLALCTADSRAATEQQLRILGIASLLDDVVCGNDSGIIPKPSPLCAIQICKRLDVPLNQAIMVGDTTADLKMGRVAGLKASVAVLTGVGNRDNLKEYSDYFLENVSELPLLIAKINENTKRG</sequence>
<dbReference type="OrthoDB" id="269227at2759"/>
<organism evidence="1 2">
    <name type="scientific">Haemonchus contortus</name>
    <name type="common">Barber pole worm</name>
    <dbReference type="NCBI Taxonomy" id="6289"/>
    <lineage>
        <taxon>Eukaryota</taxon>
        <taxon>Metazoa</taxon>
        <taxon>Ecdysozoa</taxon>
        <taxon>Nematoda</taxon>
        <taxon>Chromadorea</taxon>
        <taxon>Rhabditida</taxon>
        <taxon>Rhabditina</taxon>
        <taxon>Rhabditomorpha</taxon>
        <taxon>Strongyloidea</taxon>
        <taxon>Trichostrongylidae</taxon>
        <taxon>Haemonchus</taxon>
    </lineage>
</organism>
<name>A0A7I4XXX9_HAECO</name>
<dbReference type="SFLD" id="SFLDS00003">
    <property type="entry name" value="Haloacid_Dehalogenase"/>
    <property type="match status" value="1"/>
</dbReference>
<dbReference type="WBParaSite" id="HCON_00018130-00001">
    <property type="protein sequence ID" value="HCON_00018130-00001"/>
    <property type="gene ID" value="HCON_00018130"/>
</dbReference>
<dbReference type="AlphaFoldDB" id="A0A7I4XXX9"/>
<protein>
    <submittedName>
        <fullName evidence="2">Phosphoglycolate phosphatase</fullName>
    </submittedName>
</protein>
<evidence type="ECO:0000313" key="2">
    <source>
        <dbReference type="WBParaSite" id="HCON_00018130-00001"/>
    </source>
</evidence>
<dbReference type="Proteomes" id="UP000025227">
    <property type="component" value="Unplaced"/>
</dbReference>
<dbReference type="PANTHER" id="PTHR43434:SF22">
    <property type="entry name" value="PHOSPHOGLYCOLATE PHOSPHATASE"/>
    <property type="match status" value="1"/>
</dbReference>
<accession>A0A7I4XXX9</accession>
<dbReference type="InterPro" id="IPR036412">
    <property type="entry name" value="HAD-like_sf"/>
</dbReference>
<reference evidence="2" key="1">
    <citation type="submission" date="2020-12" db="UniProtKB">
        <authorList>
            <consortium name="WormBaseParasite"/>
        </authorList>
    </citation>
    <scope>IDENTIFICATION</scope>
    <source>
        <strain evidence="2">MHco3</strain>
    </source>
</reference>
<dbReference type="Gene3D" id="1.10.150.240">
    <property type="entry name" value="Putative phosphatase, domain 2"/>
    <property type="match status" value="1"/>
</dbReference>
<dbReference type="InterPro" id="IPR023198">
    <property type="entry name" value="PGP-like_dom2"/>
</dbReference>
<dbReference type="GO" id="GO:0006281">
    <property type="term" value="P:DNA repair"/>
    <property type="evidence" value="ECO:0007669"/>
    <property type="project" value="TreeGrafter"/>
</dbReference>
<proteinExistence type="predicted"/>
<dbReference type="PANTHER" id="PTHR43434">
    <property type="entry name" value="PHOSPHOGLYCOLATE PHOSPHATASE"/>
    <property type="match status" value="1"/>
</dbReference>
<dbReference type="GO" id="GO:0008967">
    <property type="term" value="F:phosphoglycolate phosphatase activity"/>
    <property type="evidence" value="ECO:0007669"/>
    <property type="project" value="TreeGrafter"/>
</dbReference>
<dbReference type="OMA" id="VGPAIYK"/>
<dbReference type="CDD" id="cd01427">
    <property type="entry name" value="HAD_like"/>
    <property type="match status" value="1"/>
</dbReference>
<dbReference type="SUPFAM" id="SSF56784">
    <property type="entry name" value="HAD-like"/>
    <property type="match status" value="1"/>
</dbReference>
<dbReference type="Pfam" id="PF00702">
    <property type="entry name" value="Hydrolase"/>
    <property type="match status" value="1"/>
</dbReference>
<dbReference type="SFLD" id="SFLDG01129">
    <property type="entry name" value="C1.5:_HAD__Beta-PGM__Phosphata"/>
    <property type="match status" value="1"/>
</dbReference>
<dbReference type="InterPro" id="IPR023214">
    <property type="entry name" value="HAD_sf"/>
</dbReference>
<keyword evidence="1" id="KW-1185">Reference proteome</keyword>